<feature type="signal peptide" evidence="1">
    <location>
        <begin position="1"/>
        <end position="23"/>
    </location>
</feature>
<dbReference type="Gene3D" id="2.30.140.50">
    <property type="entry name" value="Protein of unknown function DUF2790"/>
    <property type="match status" value="1"/>
</dbReference>
<evidence type="ECO:0000313" key="3">
    <source>
        <dbReference type="Proteomes" id="UP001519667"/>
    </source>
</evidence>
<evidence type="ECO:0000313" key="2">
    <source>
        <dbReference type="EMBL" id="MBT8769383.1"/>
    </source>
</evidence>
<reference evidence="2 3" key="1">
    <citation type="submission" date="2021-04" db="EMBL/GenBank/DDBJ databases">
        <title>Pseudomonas boanensis sp. nov., a bacterium isolated from river water used for household purposes in Boane District, Mozambique.</title>
        <authorList>
            <person name="Nicklasson M."/>
            <person name="Martin-Rodriguez A.J."/>
            <person name="Thorell K."/>
            <person name="Neves L."/>
            <person name="Mussagy A."/>
            <person name="Rydberg H.A."/>
            <person name="Hernroth B."/>
            <person name="Svensson-Stadler L."/>
            <person name="Sjoling A."/>
        </authorList>
    </citation>
    <scope>NUCLEOTIDE SEQUENCE [LARGE SCALE GENOMIC DNA]</scope>
    <source>
        <strain evidence="2 3">DB1</strain>
    </source>
</reference>
<accession>A0ABS5XNV3</accession>
<evidence type="ECO:0000256" key="1">
    <source>
        <dbReference type="SAM" id="SignalP"/>
    </source>
</evidence>
<proteinExistence type="predicted"/>
<sequence length="85" mass="8915">MKCSILTGASLFLAAFASSGVIAAEATQAVGYEYGMPLDVARVISIDEPNPLSCETVQAKMTYVDSKGEQKSVTYLKQSSACANS</sequence>
<dbReference type="Proteomes" id="UP001519667">
    <property type="component" value="Unassembled WGS sequence"/>
</dbReference>
<organism evidence="2 3">
    <name type="scientific">Metapseudomonas boanensis</name>
    <dbReference type="NCBI Taxonomy" id="2822138"/>
    <lineage>
        <taxon>Bacteria</taxon>
        <taxon>Pseudomonadati</taxon>
        <taxon>Pseudomonadota</taxon>
        <taxon>Gammaproteobacteria</taxon>
        <taxon>Pseudomonadales</taxon>
        <taxon>Pseudomonadaceae</taxon>
        <taxon>Metapseudomonas</taxon>
    </lineage>
</organism>
<comment type="caution">
    <text evidence="2">The sequence shown here is derived from an EMBL/GenBank/DDBJ whole genome shotgun (WGS) entry which is preliminary data.</text>
</comment>
<name>A0ABS5XNV3_9GAMM</name>
<dbReference type="InterPro" id="IPR021245">
    <property type="entry name" value="DUF2790"/>
</dbReference>
<feature type="chain" id="PRO_5045167789" evidence="1">
    <location>
        <begin position="24"/>
        <end position="85"/>
    </location>
</feature>
<protein>
    <submittedName>
        <fullName evidence="2">DUF2790 domain-containing protein</fullName>
    </submittedName>
</protein>
<dbReference type="RefSeq" id="WP_215381238.1">
    <property type="nucleotide sequence ID" value="NZ_JAGTIS010000026.1"/>
</dbReference>
<dbReference type="Pfam" id="PF10976">
    <property type="entry name" value="DUF2790"/>
    <property type="match status" value="1"/>
</dbReference>
<dbReference type="EMBL" id="JAGTIS010000026">
    <property type="protein sequence ID" value="MBT8769383.1"/>
    <property type="molecule type" value="Genomic_DNA"/>
</dbReference>
<keyword evidence="1" id="KW-0732">Signal</keyword>
<gene>
    <name evidence="2" type="ORF">J7302_25065</name>
</gene>
<keyword evidence="3" id="KW-1185">Reference proteome</keyword>